<evidence type="ECO:0000313" key="16">
    <source>
        <dbReference type="Ensembl" id="ENSSORP00005045773.1"/>
    </source>
</evidence>
<dbReference type="PROSITE" id="PS51496">
    <property type="entry name" value="CVC"/>
    <property type="match status" value="1"/>
</dbReference>
<protein>
    <submittedName>
        <fullName evidence="16">Visual system homeobox 1 homolog, chx10-like</fullName>
    </submittedName>
</protein>
<feature type="compositionally biased region" description="Basic and acidic residues" evidence="13">
    <location>
        <begin position="134"/>
        <end position="145"/>
    </location>
</feature>
<sequence length="356" mass="39446">MSLTGFSMAVRDDLEEKPRVKLLSPGFGIDKSRLHGPGLRSKGFAITDLLGLESDMQARQQPGGGPGAGRAPGRPLAGFRSRAGPSRSPRLPVLPGGAAAPGTPCFLPGHLPLLQARAESHYLQNLEAQRDAYSDEECLSDRNDSKSSANSQKRKKRRHRTVFTSHQLEELEKAFHEAHYPDVYAREMLAMKTELPEDRIQVWFQNRRAKWRKREKCWGRSSVMAEYGLYGAMVRHSIPLPESILNSAKNGMMGSCAPWLLGMHKKSLEMSKKCPSPPGSDSARSDSFCESSERRGVLESREERDAAEEEEDDDTRRRWPSTCRAPPNNSSKEGGASLRTASSPRQQSGGESDEQS</sequence>
<gene>
    <name evidence="16" type="primary">vsx1</name>
</gene>
<proteinExistence type="inferred from homology"/>
<feature type="region of interest" description="Disordered" evidence="13">
    <location>
        <begin position="57"/>
        <end position="96"/>
    </location>
</feature>
<evidence type="ECO:0000259" key="15">
    <source>
        <dbReference type="PROSITE" id="PS51496"/>
    </source>
</evidence>
<evidence type="ECO:0000256" key="11">
    <source>
        <dbReference type="PROSITE-ProRule" id="PRU00108"/>
    </source>
</evidence>
<evidence type="ECO:0000256" key="10">
    <source>
        <dbReference type="ARBA" id="ARBA00023305"/>
    </source>
</evidence>
<reference evidence="16" key="3">
    <citation type="submission" date="2025-09" db="UniProtKB">
        <authorList>
            <consortium name="Ensembl"/>
        </authorList>
    </citation>
    <scope>IDENTIFICATION</scope>
</reference>
<feature type="compositionally biased region" description="Polar residues" evidence="13">
    <location>
        <begin position="339"/>
        <end position="350"/>
    </location>
</feature>
<dbReference type="InterPro" id="IPR017970">
    <property type="entry name" value="Homeobox_CS"/>
</dbReference>
<comment type="subcellular location">
    <subcellularLocation>
        <location evidence="1 11 12">Nucleus</location>
    </subcellularLocation>
</comment>
<dbReference type="CDD" id="cd00086">
    <property type="entry name" value="homeodomain"/>
    <property type="match status" value="1"/>
</dbReference>
<dbReference type="PANTHER" id="PTHR46892:SF2">
    <property type="entry name" value="VISUAL SYSTEM HOMEOBOX 1"/>
    <property type="match status" value="1"/>
</dbReference>
<evidence type="ECO:0000313" key="17">
    <source>
        <dbReference type="Proteomes" id="UP000472271"/>
    </source>
</evidence>
<keyword evidence="3" id="KW-0217">Developmental protein</keyword>
<dbReference type="FunFam" id="1.10.10.60:FF:000065">
    <property type="entry name" value="Visual system homeobox 1"/>
    <property type="match status" value="1"/>
</dbReference>
<name>A0A673C055_9TELE</name>
<dbReference type="InterPro" id="IPR009057">
    <property type="entry name" value="Homeodomain-like_sf"/>
</dbReference>
<keyword evidence="9 11" id="KW-0539">Nucleus</keyword>
<dbReference type="AlphaFoldDB" id="A0A673C055"/>
<dbReference type="Proteomes" id="UP000472271">
    <property type="component" value="Chromosome 15"/>
</dbReference>
<dbReference type="InterPro" id="IPR001356">
    <property type="entry name" value="HD"/>
</dbReference>
<dbReference type="InParanoid" id="A0A673C055"/>
<keyword evidence="10" id="KW-0844">Vision</keyword>
<feature type="region of interest" description="Disordered" evidence="13">
    <location>
        <begin position="269"/>
        <end position="356"/>
    </location>
</feature>
<keyword evidence="7 11" id="KW-0371">Homeobox</keyword>
<dbReference type="Pfam" id="PF00046">
    <property type="entry name" value="Homeodomain"/>
    <property type="match status" value="1"/>
</dbReference>
<keyword evidence="5" id="KW-0805">Transcription regulation</keyword>
<evidence type="ECO:0000256" key="12">
    <source>
        <dbReference type="RuleBase" id="RU000682"/>
    </source>
</evidence>
<evidence type="ECO:0000256" key="5">
    <source>
        <dbReference type="ARBA" id="ARBA00023015"/>
    </source>
</evidence>
<dbReference type="GO" id="GO:0005634">
    <property type="term" value="C:nucleus"/>
    <property type="evidence" value="ECO:0007669"/>
    <property type="project" value="UniProtKB-SubCell"/>
</dbReference>
<evidence type="ECO:0000256" key="2">
    <source>
        <dbReference type="ARBA" id="ARBA00005733"/>
    </source>
</evidence>
<dbReference type="PROSITE" id="PS50071">
    <property type="entry name" value="HOMEOBOX_2"/>
    <property type="match status" value="1"/>
</dbReference>
<dbReference type="SUPFAM" id="SSF46689">
    <property type="entry name" value="Homeodomain-like"/>
    <property type="match status" value="1"/>
</dbReference>
<dbReference type="GO" id="GO:0045892">
    <property type="term" value="P:negative regulation of DNA-templated transcription"/>
    <property type="evidence" value="ECO:0007669"/>
    <property type="project" value="UniProtKB-ARBA"/>
</dbReference>
<feature type="domain" description="CVC" evidence="15">
    <location>
        <begin position="216"/>
        <end position="269"/>
    </location>
</feature>
<dbReference type="GO" id="GO:0007601">
    <property type="term" value="P:visual perception"/>
    <property type="evidence" value="ECO:0007669"/>
    <property type="project" value="UniProtKB-KW"/>
</dbReference>
<evidence type="ECO:0000256" key="3">
    <source>
        <dbReference type="ARBA" id="ARBA00022473"/>
    </source>
</evidence>
<feature type="compositionally biased region" description="Basic residues" evidence="13">
    <location>
        <begin position="152"/>
        <end position="161"/>
    </location>
</feature>
<comment type="similarity">
    <text evidence="2">Belongs to the paired homeobox family.</text>
</comment>
<evidence type="ECO:0000256" key="7">
    <source>
        <dbReference type="ARBA" id="ARBA00023155"/>
    </source>
</evidence>
<dbReference type="Ensembl" id="ENSSORT00005046928.1">
    <property type="protein sequence ID" value="ENSSORP00005045773.1"/>
    <property type="gene ID" value="ENSSORG00005021009.1"/>
</dbReference>
<dbReference type="GO" id="GO:0000981">
    <property type="term" value="F:DNA-binding transcription factor activity, RNA polymerase II-specific"/>
    <property type="evidence" value="ECO:0007669"/>
    <property type="project" value="InterPro"/>
</dbReference>
<reference evidence="16" key="1">
    <citation type="submission" date="2019-06" db="EMBL/GenBank/DDBJ databases">
        <authorList>
            <consortium name="Wellcome Sanger Institute Data Sharing"/>
        </authorList>
    </citation>
    <scope>NUCLEOTIDE SEQUENCE [LARGE SCALE GENOMIC DNA]</scope>
</reference>
<keyword evidence="8" id="KW-0804">Transcription</keyword>
<feature type="compositionally biased region" description="Basic and acidic residues" evidence="13">
    <location>
        <begin position="291"/>
        <end position="304"/>
    </location>
</feature>
<keyword evidence="6 11" id="KW-0238">DNA-binding</keyword>
<organism evidence="16 17">
    <name type="scientific">Sphaeramia orbicularis</name>
    <name type="common">orbiculate cardinalfish</name>
    <dbReference type="NCBI Taxonomy" id="375764"/>
    <lineage>
        <taxon>Eukaryota</taxon>
        <taxon>Metazoa</taxon>
        <taxon>Chordata</taxon>
        <taxon>Craniata</taxon>
        <taxon>Vertebrata</taxon>
        <taxon>Euteleostomi</taxon>
        <taxon>Actinopterygii</taxon>
        <taxon>Neopterygii</taxon>
        <taxon>Teleostei</taxon>
        <taxon>Neoteleostei</taxon>
        <taxon>Acanthomorphata</taxon>
        <taxon>Gobiaria</taxon>
        <taxon>Kurtiformes</taxon>
        <taxon>Apogonoidei</taxon>
        <taxon>Apogonidae</taxon>
        <taxon>Apogoninae</taxon>
        <taxon>Sphaeramia</taxon>
    </lineage>
</organism>
<evidence type="ECO:0000256" key="13">
    <source>
        <dbReference type="SAM" id="MobiDB-lite"/>
    </source>
</evidence>
<dbReference type="FunCoup" id="A0A673C055">
    <property type="interactions" value="22"/>
</dbReference>
<feature type="region of interest" description="Disordered" evidence="13">
    <location>
        <begin position="134"/>
        <end position="161"/>
    </location>
</feature>
<keyword evidence="17" id="KW-1185">Reference proteome</keyword>
<feature type="DNA-binding region" description="Homeobox" evidence="11">
    <location>
        <begin position="156"/>
        <end position="215"/>
    </location>
</feature>
<evidence type="ECO:0000259" key="14">
    <source>
        <dbReference type="PROSITE" id="PS50071"/>
    </source>
</evidence>
<feature type="domain" description="Homeobox" evidence="14">
    <location>
        <begin position="154"/>
        <end position="214"/>
    </location>
</feature>
<dbReference type="GO" id="GO:1990837">
    <property type="term" value="F:sequence-specific double-stranded DNA binding"/>
    <property type="evidence" value="ECO:0007669"/>
    <property type="project" value="TreeGrafter"/>
</dbReference>
<evidence type="ECO:0000256" key="6">
    <source>
        <dbReference type="ARBA" id="ARBA00023125"/>
    </source>
</evidence>
<dbReference type="InterPro" id="IPR052294">
    <property type="entry name" value="VSX_homeobox_regulators"/>
</dbReference>
<dbReference type="InterPro" id="IPR023339">
    <property type="entry name" value="CVC"/>
</dbReference>
<dbReference type="PANTHER" id="PTHR46892">
    <property type="entry name" value="VISUAL SYSTEM HOMEOBOX 2"/>
    <property type="match status" value="1"/>
</dbReference>
<evidence type="ECO:0000256" key="8">
    <source>
        <dbReference type="ARBA" id="ARBA00023163"/>
    </source>
</evidence>
<dbReference type="SMART" id="SM00389">
    <property type="entry name" value="HOX"/>
    <property type="match status" value="1"/>
</dbReference>
<accession>A0A673C055</accession>
<evidence type="ECO:0000256" key="4">
    <source>
        <dbReference type="ARBA" id="ARBA00022606"/>
    </source>
</evidence>
<evidence type="ECO:0000256" key="1">
    <source>
        <dbReference type="ARBA" id="ARBA00004123"/>
    </source>
</evidence>
<evidence type="ECO:0000256" key="9">
    <source>
        <dbReference type="ARBA" id="ARBA00023242"/>
    </source>
</evidence>
<reference evidence="16" key="2">
    <citation type="submission" date="2025-08" db="UniProtKB">
        <authorList>
            <consortium name="Ensembl"/>
        </authorList>
    </citation>
    <scope>IDENTIFICATION</scope>
</reference>
<keyword evidence="4" id="KW-0716">Sensory transduction</keyword>
<dbReference type="Gene3D" id="1.10.10.60">
    <property type="entry name" value="Homeodomain-like"/>
    <property type="match status" value="1"/>
</dbReference>
<dbReference type="PROSITE" id="PS00027">
    <property type="entry name" value="HOMEOBOX_1"/>
    <property type="match status" value="1"/>
</dbReference>